<feature type="domain" description="ABC transporter" evidence="5">
    <location>
        <begin position="4"/>
        <end position="234"/>
    </location>
</feature>
<dbReference type="PROSITE" id="PS00211">
    <property type="entry name" value="ABC_TRANSPORTER_1"/>
    <property type="match status" value="1"/>
</dbReference>
<dbReference type="SUPFAM" id="SSF52540">
    <property type="entry name" value="P-loop containing nucleoside triphosphate hydrolases"/>
    <property type="match status" value="1"/>
</dbReference>
<dbReference type="CDD" id="cd03301">
    <property type="entry name" value="ABC_MalK_N"/>
    <property type="match status" value="1"/>
</dbReference>
<dbReference type="GO" id="GO:0016887">
    <property type="term" value="F:ATP hydrolysis activity"/>
    <property type="evidence" value="ECO:0007669"/>
    <property type="project" value="InterPro"/>
</dbReference>
<organism evidence="6 7">
    <name type="scientific">Primorskyibacter sedentarius</name>
    <dbReference type="NCBI Taxonomy" id="745311"/>
    <lineage>
        <taxon>Bacteria</taxon>
        <taxon>Pseudomonadati</taxon>
        <taxon>Pseudomonadota</taxon>
        <taxon>Alphaproteobacteria</taxon>
        <taxon>Rhodobacterales</taxon>
        <taxon>Roseobacteraceae</taxon>
        <taxon>Primorskyibacter</taxon>
    </lineage>
</organism>
<proteinExistence type="inferred from homology"/>
<dbReference type="EMBL" id="SLZU01000019">
    <property type="protein sequence ID" value="TCS59726.1"/>
    <property type="molecule type" value="Genomic_DNA"/>
</dbReference>
<keyword evidence="4 6" id="KW-0067">ATP-binding</keyword>
<dbReference type="InterPro" id="IPR047641">
    <property type="entry name" value="ABC_transpr_MalK/UgpC-like"/>
</dbReference>
<evidence type="ECO:0000256" key="1">
    <source>
        <dbReference type="ARBA" id="ARBA00005417"/>
    </source>
</evidence>
<keyword evidence="2" id="KW-0813">Transport</keyword>
<dbReference type="InterPro" id="IPR015855">
    <property type="entry name" value="ABC_transpr_MalK-like"/>
</dbReference>
<dbReference type="Pfam" id="PF08402">
    <property type="entry name" value="TOBE_2"/>
    <property type="match status" value="1"/>
</dbReference>
<dbReference type="SMART" id="SM00382">
    <property type="entry name" value="AAA"/>
    <property type="match status" value="1"/>
</dbReference>
<dbReference type="InterPro" id="IPR003593">
    <property type="entry name" value="AAA+_ATPase"/>
</dbReference>
<gene>
    <name evidence="6" type="ORF">EDD52_11929</name>
</gene>
<dbReference type="PROSITE" id="PS50893">
    <property type="entry name" value="ABC_TRANSPORTER_2"/>
    <property type="match status" value="1"/>
</dbReference>
<dbReference type="RefSeq" id="WP_132247841.1">
    <property type="nucleotide sequence ID" value="NZ_SLZU01000019.1"/>
</dbReference>
<evidence type="ECO:0000259" key="5">
    <source>
        <dbReference type="PROSITE" id="PS50893"/>
    </source>
</evidence>
<dbReference type="FunFam" id="3.40.50.300:FF:000042">
    <property type="entry name" value="Maltose/maltodextrin ABC transporter, ATP-binding protein"/>
    <property type="match status" value="1"/>
</dbReference>
<sequence length="361" mass="39422">MTGLNLQNVGKSFGAVRVLRDIDLSIEKGEFLVLLGESGCGKSTLLRLISGLELNHEGNIEINGQSVSDLDPKDRNIAMVFQSYALYPHMSVYDNIAFGMKIRKTPCAEIRAEVDRVAQILKLTDYLDRKPGQLSGGQRQRVAIGRAMVRHPDLFLFDEPLSNLDAKLRGEMRTEIKRIHKVLGATIAYVTHDQIEAMTLADKIVLLNGGMIEQLGSPDALYTQPDTLFAARFIGTPEINALDVTVTPAEGGFVARIGKTVLPLPAGVARRPITGETRAVLGVRPEFISVGASEAGIVTQGHAVEMCEPMGSETSVELSFEGQRLRLRVPGLHHFEPGSTQAITWDFSNAHLFDTETGVHL</sequence>
<evidence type="ECO:0000256" key="2">
    <source>
        <dbReference type="ARBA" id="ARBA00022448"/>
    </source>
</evidence>
<keyword evidence="7" id="KW-1185">Reference proteome</keyword>
<evidence type="ECO:0000313" key="7">
    <source>
        <dbReference type="Proteomes" id="UP000295696"/>
    </source>
</evidence>
<dbReference type="Proteomes" id="UP000295696">
    <property type="component" value="Unassembled WGS sequence"/>
</dbReference>
<dbReference type="GO" id="GO:0055052">
    <property type="term" value="C:ATP-binding cassette (ABC) transporter complex, substrate-binding subunit-containing"/>
    <property type="evidence" value="ECO:0007669"/>
    <property type="project" value="TreeGrafter"/>
</dbReference>
<dbReference type="InterPro" id="IPR013611">
    <property type="entry name" value="Transp-assoc_OB_typ2"/>
</dbReference>
<protein>
    <submittedName>
        <fullName evidence="6">Carbohydrate ABC transporter ATP-binding protein (CUT1 family)</fullName>
    </submittedName>
</protein>
<dbReference type="OrthoDB" id="394852at2"/>
<evidence type="ECO:0000256" key="3">
    <source>
        <dbReference type="ARBA" id="ARBA00022741"/>
    </source>
</evidence>
<dbReference type="InterPro" id="IPR027417">
    <property type="entry name" value="P-loop_NTPase"/>
</dbReference>
<dbReference type="Gene3D" id="3.40.50.300">
    <property type="entry name" value="P-loop containing nucleotide triphosphate hydrolases"/>
    <property type="match status" value="1"/>
</dbReference>
<evidence type="ECO:0000256" key="4">
    <source>
        <dbReference type="ARBA" id="ARBA00022840"/>
    </source>
</evidence>
<dbReference type="Pfam" id="PF00005">
    <property type="entry name" value="ABC_tran"/>
    <property type="match status" value="1"/>
</dbReference>
<dbReference type="AlphaFoldDB" id="A0A4R3J4M5"/>
<evidence type="ECO:0000313" key="6">
    <source>
        <dbReference type="EMBL" id="TCS59726.1"/>
    </source>
</evidence>
<dbReference type="InterPro" id="IPR017871">
    <property type="entry name" value="ABC_transporter-like_CS"/>
</dbReference>
<dbReference type="PANTHER" id="PTHR43875:SF14">
    <property type="entry name" value="ABC TRANSPORTER ATP-BINDING PROTEIN"/>
    <property type="match status" value="1"/>
</dbReference>
<dbReference type="PANTHER" id="PTHR43875">
    <property type="entry name" value="MALTODEXTRIN IMPORT ATP-BINDING PROTEIN MSMX"/>
    <property type="match status" value="1"/>
</dbReference>
<dbReference type="Gene3D" id="2.40.50.100">
    <property type="match status" value="1"/>
</dbReference>
<reference evidence="6 7" key="1">
    <citation type="submission" date="2019-03" db="EMBL/GenBank/DDBJ databases">
        <title>Genomic Encyclopedia of Type Strains, Phase IV (KMG-IV): sequencing the most valuable type-strain genomes for metagenomic binning, comparative biology and taxonomic classification.</title>
        <authorList>
            <person name="Goeker M."/>
        </authorList>
    </citation>
    <scope>NUCLEOTIDE SEQUENCE [LARGE SCALE GENOMIC DNA]</scope>
    <source>
        <strain evidence="6 7">DSM 104836</strain>
    </source>
</reference>
<dbReference type="Gene3D" id="2.40.50.140">
    <property type="entry name" value="Nucleic acid-binding proteins"/>
    <property type="match status" value="1"/>
</dbReference>
<dbReference type="SUPFAM" id="SSF50331">
    <property type="entry name" value="MOP-like"/>
    <property type="match status" value="1"/>
</dbReference>
<keyword evidence="3" id="KW-0547">Nucleotide-binding</keyword>
<comment type="caution">
    <text evidence="6">The sequence shown here is derived from an EMBL/GenBank/DDBJ whole genome shotgun (WGS) entry which is preliminary data.</text>
</comment>
<comment type="similarity">
    <text evidence="1">Belongs to the ABC transporter superfamily.</text>
</comment>
<dbReference type="GO" id="GO:0008643">
    <property type="term" value="P:carbohydrate transport"/>
    <property type="evidence" value="ECO:0007669"/>
    <property type="project" value="InterPro"/>
</dbReference>
<dbReference type="GO" id="GO:0005524">
    <property type="term" value="F:ATP binding"/>
    <property type="evidence" value="ECO:0007669"/>
    <property type="project" value="UniProtKB-KW"/>
</dbReference>
<dbReference type="InterPro" id="IPR003439">
    <property type="entry name" value="ABC_transporter-like_ATP-bd"/>
</dbReference>
<accession>A0A4R3J4M5</accession>
<name>A0A4R3J4M5_9RHOB</name>
<dbReference type="InterPro" id="IPR012340">
    <property type="entry name" value="NA-bd_OB-fold"/>
</dbReference>
<dbReference type="InterPro" id="IPR008995">
    <property type="entry name" value="Mo/tungstate-bd_C_term_dom"/>
</dbReference>
<dbReference type="GO" id="GO:0140359">
    <property type="term" value="F:ABC-type transporter activity"/>
    <property type="evidence" value="ECO:0007669"/>
    <property type="project" value="InterPro"/>
</dbReference>